<dbReference type="InterPro" id="IPR039398">
    <property type="entry name" value="Deltex_fam"/>
</dbReference>
<dbReference type="GO" id="GO:0008270">
    <property type="term" value="F:zinc ion binding"/>
    <property type="evidence" value="ECO:0007669"/>
    <property type="project" value="UniProtKB-KW"/>
</dbReference>
<dbReference type="GO" id="GO:0061630">
    <property type="term" value="F:ubiquitin protein ligase activity"/>
    <property type="evidence" value="ECO:0007669"/>
    <property type="project" value="UniProtKB-UniRule"/>
</dbReference>
<dbReference type="GO" id="GO:0016567">
    <property type="term" value="P:protein ubiquitination"/>
    <property type="evidence" value="ECO:0007669"/>
    <property type="project" value="UniProtKB-UniRule"/>
</dbReference>
<keyword evidence="4 9" id="KW-0808">Transferase</keyword>
<dbReference type="InterPro" id="IPR001841">
    <property type="entry name" value="Znf_RING"/>
</dbReference>
<evidence type="ECO:0000259" key="11">
    <source>
        <dbReference type="PROSITE" id="PS51154"/>
    </source>
</evidence>
<evidence type="ECO:0000256" key="5">
    <source>
        <dbReference type="ARBA" id="ARBA00022723"/>
    </source>
</evidence>
<evidence type="ECO:0000313" key="12">
    <source>
        <dbReference type="Proteomes" id="UP000046393"/>
    </source>
</evidence>
<evidence type="ECO:0000256" key="2">
    <source>
        <dbReference type="ARBA" id="ARBA00004906"/>
    </source>
</evidence>
<dbReference type="InterPro" id="IPR013083">
    <property type="entry name" value="Znf_RING/FYVE/PHD"/>
</dbReference>
<dbReference type="SUPFAM" id="SSF52949">
    <property type="entry name" value="Macro domain-like"/>
    <property type="match status" value="1"/>
</dbReference>
<sequence>MSGMKSEVKDRFTTNYQSIDITVENIDIVSCDDEIIAVPVDRHCSFSAGISKIIAEAAGPLFKNNVNKIVKRRRFRPGEVLIFDGHDLNARLVFAAVSSTNLTDIQLLYEKIFRFANNEGALSLCVSGIGTGILGVHCESAAKAACQALKEFASNHSENNSLKKIHFVDLKSRIVSSFMRQINRLLANELNSESFVSDQPLGTINCEVDEAQSSEDFCSFFNVVDTPSGECCPVCLADFSTDNLENPTVELSKCHHAFHKDCITHSFRLLQAQCPVCKVWYDVPRGNQPFGGKMTVTLKAGKLPGYPDSKNYIEICYSIPSGVQTEEHLRPGVPFFGTTRHAYLPYTSDGLLVLELLRLAFRYRLIFTVGDSVTTGAKNVVVWNNIHHKTNVFGGAFGYPDDNYLSRVKEELASLGINEQLLQNTRKTD</sequence>
<keyword evidence="6 8" id="KW-0863">Zinc-finger</keyword>
<accession>A0A0N5AKU4</accession>
<dbReference type="SUPFAM" id="SSF57850">
    <property type="entry name" value="RING/U-box"/>
    <property type="match status" value="1"/>
</dbReference>
<dbReference type="GO" id="GO:0005737">
    <property type="term" value="C:cytoplasm"/>
    <property type="evidence" value="ECO:0007669"/>
    <property type="project" value="UniProtKB-SubCell"/>
</dbReference>
<dbReference type="InterPro" id="IPR039399">
    <property type="entry name" value="Deltex_C_sf"/>
</dbReference>
<name>A0A0N5AKU4_9BILA</name>
<dbReference type="Gene3D" id="3.40.220.10">
    <property type="entry name" value="Leucine Aminopeptidase, subunit E, domain 1"/>
    <property type="match status" value="1"/>
</dbReference>
<evidence type="ECO:0000256" key="8">
    <source>
        <dbReference type="PROSITE-ProRule" id="PRU00175"/>
    </source>
</evidence>
<evidence type="ECO:0000256" key="3">
    <source>
        <dbReference type="ARBA" id="ARBA00009413"/>
    </source>
</evidence>
<dbReference type="EC" id="2.3.2.27" evidence="9"/>
<dbReference type="Pfam" id="PF01661">
    <property type="entry name" value="Macro"/>
    <property type="match status" value="1"/>
</dbReference>
<comment type="similarity">
    <text evidence="3 9">Belongs to the Deltex family.</text>
</comment>
<protein>
    <recommendedName>
        <fullName evidence="9">E3 ubiquitin-protein ligase</fullName>
        <ecNumber evidence="9">2.3.2.27</ecNumber>
    </recommendedName>
</protein>
<evidence type="ECO:0000256" key="1">
    <source>
        <dbReference type="ARBA" id="ARBA00000900"/>
    </source>
</evidence>
<dbReference type="PROSITE" id="PS51154">
    <property type="entry name" value="MACRO"/>
    <property type="match status" value="1"/>
</dbReference>
<proteinExistence type="inferred from homology"/>
<comment type="pathway">
    <text evidence="2 9">Protein modification; protein ubiquitination.</text>
</comment>
<reference evidence="13" key="1">
    <citation type="submission" date="2017-02" db="UniProtKB">
        <authorList>
            <consortium name="WormBaseParasite"/>
        </authorList>
    </citation>
    <scope>IDENTIFICATION</scope>
</reference>
<keyword evidence="7 9" id="KW-0862">Zinc</keyword>
<keyword evidence="5 9" id="KW-0479">Metal-binding</keyword>
<comment type="subcellular location">
    <subcellularLocation>
        <location evidence="9">Cytoplasm</location>
    </subcellularLocation>
</comment>
<dbReference type="InterPro" id="IPR002589">
    <property type="entry name" value="Macro_dom"/>
</dbReference>
<dbReference type="UniPathway" id="UPA00143"/>
<evidence type="ECO:0000256" key="9">
    <source>
        <dbReference type="RuleBase" id="RU367105"/>
    </source>
</evidence>
<dbReference type="Pfam" id="PF13445">
    <property type="entry name" value="zf-RING_UBOX"/>
    <property type="match status" value="1"/>
</dbReference>
<organism evidence="12 13">
    <name type="scientific">Syphacia muris</name>
    <dbReference type="NCBI Taxonomy" id="451379"/>
    <lineage>
        <taxon>Eukaryota</taxon>
        <taxon>Metazoa</taxon>
        <taxon>Ecdysozoa</taxon>
        <taxon>Nematoda</taxon>
        <taxon>Chromadorea</taxon>
        <taxon>Rhabditida</taxon>
        <taxon>Spirurina</taxon>
        <taxon>Oxyuridomorpha</taxon>
        <taxon>Oxyuroidea</taxon>
        <taxon>Oxyuridae</taxon>
        <taxon>Syphacia</taxon>
    </lineage>
</organism>
<dbReference type="InterPro" id="IPR027370">
    <property type="entry name" value="Znf-RING_euk"/>
</dbReference>
<dbReference type="InterPro" id="IPR043472">
    <property type="entry name" value="Macro_dom-like"/>
</dbReference>
<evidence type="ECO:0000256" key="4">
    <source>
        <dbReference type="ARBA" id="ARBA00022679"/>
    </source>
</evidence>
<feature type="domain" description="RING-type" evidence="10">
    <location>
        <begin position="232"/>
        <end position="278"/>
    </location>
</feature>
<comment type="catalytic activity">
    <reaction evidence="1 9">
        <text>S-ubiquitinyl-[E2 ubiquitin-conjugating enzyme]-L-cysteine + [acceptor protein]-L-lysine = [E2 ubiquitin-conjugating enzyme]-L-cysteine + N(6)-ubiquitinyl-[acceptor protein]-L-lysine.</text>
        <dbReference type="EC" id="2.3.2.27"/>
    </reaction>
</comment>
<dbReference type="GO" id="GO:0007219">
    <property type="term" value="P:Notch signaling pathway"/>
    <property type="evidence" value="ECO:0007669"/>
    <property type="project" value="InterPro"/>
</dbReference>
<dbReference type="Gene3D" id="3.30.390.130">
    <property type="match status" value="1"/>
</dbReference>
<keyword evidence="9" id="KW-0963">Cytoplasm</keyword>
<evidence type="ECO:0000256" key="6">
    <source>
        <dbReference type="ARBA" id="ARBA00022771"/>
    </source>
</evidence>
<dbReference type="CDD" id="cd09633">
    <property type="entry name" value="Deltex_C"/>
    <property type="match status" value="1"/>
</dbReference>
<evidence type="ECO:0000259" key="10">
    <source>
        <dbReference type="PROSITE" id="PS50089"/>
    </source>
</evidence>
<dbReference type="PROSITE" id="PS50089">
    <property type="entry name" value="ZF_RING_2"/>
    <property type="match status" value="1"/>
</dbReference>
<dbReference type="InterPro" id="IPR039396">
    <property type="entry name" value="Deltex_C"/>
</dbReference>
<feature type="domain" description="Macro" evidence="11">
    <location>
        <begin position="8"/>
        <end position="186"/>
    </location>
</feature>
<evidence type="ECO:0000256" key="7">
    <source>
        <dbReference type="ARBA" id="ARBA00022833"/>
    </source>
</evidence>
<dbReference type="Pfam" id="PF18102">
    <property type="entry name" value="DTC"/>
    <property type="match status" value="1"/>
</dbReference>
<evidence type="ECO:0000313" key="13">
    <source>
        <dbReference type="WBParaSite" id="SMUV_0000512801-mRNA-1"/>
    </source>
</evidence>
<dbReference type="WBParaSite" id="SMUV_0000512801-mRNA-1">
    <property type="protein sequence ID" value="SMUV_0000512801-mRNA-1"/>
    <property type="gene ID" value="SMUV_0000512801"/>
</dbReference>
<keyword evidence="12" id="KW-1185">Reference proteome</keyword>
<dbReference type="SMART" id="SM00184">
    <property type="entry name" value="RING"/>
    <property type="match status" value="1"/>
</dbReference>
<dbReference type="STRING" id="451379.A0A0N5AKU4"/>
<dbReference type="Proteomes" id="UP000046393">
    <property type="component" value="Unplaced"/>
</dbReference>
<dbReference type="AlphaFoldDB" id="A0A0N5AKU4"/>
<dbReference type="PANTHER" id="PTHR12622">
    <property type="entry name" value="DELTEX-RELATED"/>
    <property type="match status" value="1"/>
</dbReference>
<dbReference type="Gene3D" id="3.30.40.10">
    <property type="entry name" value="Zinc/RING finger domain, C3HC4 (zinc finger)"/>
    <property type="match status" value="1"/>
</dbReference>